<keyword evidence="8" id="KW-0812">Transmembrane</keyword>
<name>A0AAW1T1M8_9CHLO</name>
<keyword evidence="4" id="KW-0288">FMN</keyword>
<feature type="domain" description="Nitroreductase" evidence="9">
    <location>
        <begin position="96"/>
        <end position="263"/>
    </location>
</feature>
<keyword evidence="3" id="KW-0285">Flavoprotein</keyword>
<organism evidence="10 11">
    <name type="scientific">Apatococcus fuscideae</name>
    <dbReference type="NCBI Taxonomy" id="2026836"/>
    <lineage>
        <taxon>Eukaryota</taxon>
        <taxon>Viridiplantae</taxon>
        <taxon>Chlorophyta</taxon>
        <taxon>core chlorophytes</taxon>
        <taxon>Trebouxiophyceae</taxon>
        <taxon>Chlorellales</taxon>
        <taxon>Chlorellaceae</taxon>
        <taxon>Apatococcus</taxon>
    </lineage>
</organism>
<evidence type="ECO:0000256" key="3">
    <source>
        <dbReference type="ARBA" id="ARBA00022630"/>
    </source>
</evidence>
<dbReference type="Pfam" id="PF00881">
    <property type="entry name" value="Nitroreductase"/>
    <property type="match status" value="1"/>
</dbReference>
<evidence type="ECO:0000256" key="2">
    <source>
        <dbReference type="ARBA" id="ARBA00007118"/>
    </source>
</evidence>
<dbReference type="GO" id="GO:0016491">
    <property type="term" value="F:oxidoreductase activity"/>
    <property type="evidence" value="ECO:0007669"/>
    <property type="project" value="UniProtKB-KW"/>
</dbReference>
<dbReference type="InterPro" id="IPR029479">
    <property type="entry name" value="Nitroreductase"/>
</dbReference>
<comment type="caution">
    <text evidence="10">The sequence shown here is derived from an EMBL/GenBank/DDBJ whole genome shotgun (WGS) entry which is preliminary data.</text>
</comment>
<dbReference type="Proteomes" id="UP001485043">
    <property type="component" value="Unassembled WGS sequence"/>
</dbReference>
<dbReference type="InterPro" id="IPR000415">
    <property type="entry name" value="Nitroreductase-like"/>
</dbReference>
<dbReference type="PANTHER" id="PTHR43821:SF1">
    <property type="entry name" value="NAD(P)H NITROREDUCTASE YDJA-RELATED"/>
    <property type="match status" value="1"/>
</dbReference>
<comment type="cofactor">
    <cofactor evidence="1">
        <name>FMN</name>
        <dbReference type="ChEBI" id="CHEBI:58210"/>
    </cofactor>
</comment>
<evidence type="ECO:0000256" key="4">
    <source>
        <dbReference type="ARBA" id="ARBA00022643"/>
    </source>
</evidence>
<keyword evidence="7" id="KW-0520">NAD</keyword>
<evidence type="ECO:0000256" key="1">
    <source>
        <dbReference type="ARBA" id="ARBA00001917"/>
    </source>
</evidence>
<evidence type="ECO:0000256" key="7">
    <source>
        <dbReference type="ARBA" id="ARBA00023027"/>
    </source>
</evidence>
<reference evidence="10 11" key="1">
    <citation type="journal article" date="2024" name="Nat. Commun.">
        <title>Phylogenomics reveals the evolutionary origins of lichenization in chlorophyte algae.</title>
        <authorList>
            <person name="Puginier C."/>
            <person name="Libourel C."/>
            <person name="Otte J."/>
            <person name="Skaloud P."/>
            <person name="Haon M."/>
            <person name="Grisel S."/>
            <person name="Petersen M."/>
            <person name="Berrin J.G."/>
            <person name="Delaux P.M."/>
            <person name="Dal Grande F."/>
            <person name="Keller J."/>
        </authorList>
    </citation>
    <scope>NUCLEOTIDE SEQUENCE [LARGE SCALE GENOMIC DNA]</scope>
    <source>
        <strain evidence="10 11">SAG 2523</strain>
    </source>
</reference>
<evidence type="ECO:0000313" key="11">
    <source>
        <dbReference type="Proteomes" id="UP001485043"/>
    </source>
</evidence>
<evidence type="ECO:0000313" key="10">
    <source>
        <dbReference type="EMBL" id="KAK9863652.1"/>
    </source>
</evidence>
<keyword evidence="11" id="KW-1185">Reference proteome</keyword>
<dbReference type="CDD" id="cd02135">
    <property type="entry name" value="YdjA-like"/>
    <property type="match status" value="1"/>
</dbReference>
<evidence type="ECO:0000256" key="8">
    <source>
        <dbReference type="SAM" id="Phobius"/>
    </source>
</evidence>
<dbReference type="InterPro" id="IPR026021">
    <property type="entry name" value="YdjA-like"/>
</dbReference>
<gene>
    <name evidence="10" type="ORF">WJX84_011796</name>
</gene>
<dbReference type="PANTHER" id="PTHR43821">
    <property type="entry name" value="NAD(P)H NITROREDUCTASE YDJA-RELATED"/>
    <property type="match status" value="1"/>
</dbReference>
<dbReference type="AlphaFoldDB" id="A0AAW1T1M8"/>
<dbReference type="Gene3D" id="3.40.109.10">
    <property type="entry name" value="NADH Oxidase"/>
    <property type="match status" value="1"/>
</dbReference>
<keyword evidence="5" id="KW-0521">NADP</keyword>
<proteinExistence type="inferred from homology"/>
<protein>
    <recommendedName>
        <fullName evidence="9">Nitroreductase domain-containing protein</fullName>
    </recommendedName>
</protein>
<dbReference type="EMBL" id="JALJOV010000446">
    <property type="protein sequence ID" value="KAK9863652.1"/>
    <property type="molecule type" value="Genomic_DNA"/>
</dbReference>
<feature type="transmembrane region" description="Helical" evidence="8">
    <location>
        <begin position="24"/>
        <end position="47"/>
    </location>
</feature>
<keyword evidence="8" id="KW-1133">Transmembrane helix</keyword>
<keyword evidence="6" id="KW-0560">Oxidoreductase</keyword>
<evidence type="ECO:0000256" key="5">
    <source>
        <dbReference type="ARBA" id="ARBA00022857"/>
    </source>
</evidence>
<evidence type="ECO:0000256" key="6">
    <source>
        <dbReference type="ARBA" id="ARBA00023002"/>
    </source>
</evidence>
<accession>A0AAW1T1M8</accession>
<keyword evidence="8" id="KW-0472">Membrane</keyword>
<dbReference type="InterPro" id="IPR052530">
    <property type="entry name" value="NAD(P)H_nitroreductase"/>
</dbReference>
<dbReference type="SUPFAM" id="SSF55469">
    <property type="entry name" value="FMN-dependent nitroreductase-like"/>
    <property type="match status" value="1"/>
</dbReference>
<sequence length="285" mass="32393">MENLLGFSSFDDMFRKLSENPAKLSVVLGLIYLTGLLCVSSIPYVYWQFFERKKHQAAVAKGQAKSAEAVQLTANASAQQPSSGMPTPEQTFQLMRTRRTIFPRDFSEERVSRQEVERMLEAANWAPTHGRSEPWRYVVLGQDGMQAFANATLEAIDRQDIDPEVARKQRGKIEKKRDNDMLKTSFMIVFGMKRQALPEKRMPEWEEIAATSCAAQNLMLMGTAMNIIGYWSSWSEVAKDDIGVKKFLGLTEEDQCLGVYYLGRSQSVGQYRNARGLCSEKVTWM</sequence>
<evidence type="ECO:0000259" key="9">
    <source>
        <dbReference type="Pfam" id="PF00881"/>
    </source>
</evidence>
<comment type="similarity">
    <text evidence="2">Belongs to the nitroreductase family.</text>
</comment>